<evidence type="ECO:0000256" key="9">
    <source>
        <dbReference type="ARBA" id="ARBA00022729"/>
    </source>
</evidence>
<comment type="caution">
    <text evidence="14">The sequence shown here is derived from an EMBL/GenBank/DDBJ whole genome shotgun (WGS) entry which is preliminary data.</text>
</comment>
<proteinExistence type="inferred from homology"/>
<organism evidence="14 15">
    <name type="scientific">Pseudoatta argentina</name>
    <dbReference type="NCBI Taxonomy" id="621737"/>
    <lineage>
        <taxon>Eukaryota</taxon>
        <taxon>Metazoa</taxon>
        <taxon>Ecdysozoa</taxon>
        <taxon>Arthropoda</taxon>
        <taxon>Hexapoda</taxon>
        <taxon>Insecta</taxon>
        <taxon>Pterygota</taxon>
        <taxon>Neoptera</taxon>
        <taxon>Endopterygota</taxon>
        <taxon>Hymenoptera</taxon>
        <taxon>Apocrita</taxon>
        <taxon>Aculeata</taxon>
        <taxon>Formicoidea</taxon>
        <taxon>Formicidae</taxon>
        <taxon>Myrmicinae</taxon>
        <taxon>Pseudoatta</taxon>
    </lineage>
</organism>
<evidence type="ECO:0000256" key="2">
    <source>
        <dbReference type="ARBA" id="ARBA00008098"/>
    </source>
</evidence>
<comment type="subunit">
    <text evidence="3">Homodimer.</text>
</comment>
<accession>A0A836F177</accession>
<evidence type="ECO:0000313" key="15">
    <source>
        <dbReference type="Proteomes" id="UP000668214"/>
    </source>
</evidence>
<dbReference type="GO" id="GO:0005550">
    <property type="term" value="F:pheromone binding"/>
    <property type="evidence" value="ECO:0007669"/>
    <property type="project" value="UniProtKB-KW"/>
</dbReference>
<dbReference type="InterPro" id="IPR036728">
    <property type="entry name" value="PBP_GOBP_sf"/>
</dbReference>
<evidence type="ECO:0000256" key="4">
    <source>
        <dbReference type="ARBA" id="ARBA00018422"/>
    </source>
</evidence>
<evidence type="ECO:0000256" key="11">
    <source>
        <dbReference type="ARBA" id="ARBA00023157"/>
    </source>
</evidence>
<evidence type="ECO:0000256" key="6">
    <source>
        <dbReference type="ARBA" id="ARBA00022507"/>
    </source>
</evidence>
<dbReference type="Gene3D" id="1.10.238.20">
    <property type="entry name" value="Pheromone/general odorant binding protein domain"/>
    <property type="match status" value="1"/>
</dbReference>
<dbReference type="CDD" id="cd23992">
    <property type="entry name" value="PBP_GOBP"/>
    <property type="match status" value="1"/>
</dbReference>
<evidence type="ECO:0000256" key="3">
    <source>
        <dbReference type="ARBA" id="ARBA00011738"/>
    </source>
</evidence>
<evidence type="ECO:0000256" key="1">
    <source>
        <dbReference type="ARBA" id="ARBA00004613"/>
    </source>
</evidence>
<dbReference type="AlphaFoldDB" id="A0A836F177"/>
<keyword evidence="8" id="KW-0085">Behavior</keyword>
<dbReference type="PRINTS" id="PR02007">
    <property type="entry name" value="ODORANTBPGP9"/>
</dbReference>
<comment type="subcellular location">
    <subcellularLocation>
        <location evidence="1">Secreted</location>
    </subcellularLocation>
</comment>
<evidence type="ECO:0000256" key="12">
    <source>
        <dbReference type="ARBA" id="ARBA00024844"/>
    </source>
</evidence>
<gene>
    <name evidence="14" type="primary">Gp9_0</name>
    <name evidence="14" type="ORF">G6Z78_0011493</name>
</gene>
<evidence type="ECO:0000256" key="8">
    <source>
        <dbReference type="ARBA" id="ARBA00022610"/>
    </source>
</evidence>
<keyword evidence="6" id="KW-0589">Pheromone response</keyword>
<evidence type="ECO:0000256" key="5">
    <source>
        <dbReference type="ARBA" id="ARBA00022448"/>
    </source>
</evidence>
<keyword evidence="9" id="KW-0732">Signal</keyword>
<keyword evidence="5" id="KW-0813">Transport</keyword>
<dbReference type="GO" id="GO:0005615">
    <property type="term" value="C:extracellular space"/>
    <property type="evidence" value="ECO:0007669"/>
    <property type="project" value="InterPro"/>
</dbReference>
<evidence type="ECO:0000256" key="7">
    <source>
        <dbReference type="ARBA" id="ARBA00022525"/>
    </source>
</evidence>
<reference evidence="14" key="1">
    <citation type="submission" date="2020-02" db="EMBL/GenBank/DDBJ databases">
        <title>Relaxed selection underlies rapid genomic changes in the transitions from sociality to social parasitism in ants.</title>
        <authorList>
            <person name="Bi X."/>
        </authorList>
    </citation>
    <scope>NUCLEOTIDE SEQUENCE</scope>
    <source>
        <strain evidence="14">BGI-DK2014c</strain>
        <tissue evidence="14">Whole body</tissue>
    </source>
</reference>
<dbReference type="GO" id="GO:0019236">
    <property type="term" value="P:response to pheromone"/>
    <property type="evidence" value="ECO:0007669"/>
    <property type="project" value="UniProtKB-KW"/>
</dbReference>
<dbReference type="EMBL" id="JAANIA010000448">
    <property type="protein sequence ID" value="KAG5324324.1"/>
    <property type="molecule type" value="Genomic_DNA"/>
</dbReference>
<keyword evidence="15" id="KW-1185">Reference proteome</keyword>
<dbReference type="Proteomes" id="UP000668214">
    <property type="component" value="Unassembled WGS sequence"/>
</dbReference>
<comment type="similarity">
    <text evidence="2">Belongs to the PBP/GOBP family.</text>
</comment>
<dbReference type="Pfam" id="PF01395">
    <property type="entry name" value="PBP_GOBP"/>
    <property type="match status" value="1"/>
</dbReference>
<dbReference type="GO" id="GO:0035176">
    <property type="term" value="P:social behavior"/>
    <property type="evidence" value="ECO:0007669"/>
    <property type="project" value="InterPro"/>
</dbReference>
<keyword evidence="10" id="KW-0590">Pheromone-binding</keyword>
<feature type="non-terminal residue" evidence="14">
    <location>
        <position position="109"/>
    </location>
</feature>
<dbReference type="InterPro" id="IPR006170">
    <property type="entry name" value="PBP/GOBP"/>
</dbReference>
<evidence type="ECO:0000256" key="13">
    <source>
        <dbReference type="ARBA" id="ARBA00032377"/>
    </source>
</evidence>
<sequence>MLSVEDIIHDRYKSENQEKLNKNGCVIQCIFQKDGLVEGAEYKVENMRISFAKRANIQPGDKRLEKLEYCINETKDLPEKCEKAFLFSACLYKSERKHLHEHKYTDSVK</sequence>
<comment type="function">
    <text evidence="12">Colony queen number, a major feature of social organization, is associated with worker genotype for Gp-9. Colonies are headed by either a single reproductive queen (monogyne form) or multiple queens (polygyne form). Differences in worker Gp-9 genotypes between social forms may cause differences in workers' abilities to recognize queens and regulate their numbers.</text>
</comment>
<keyword evidence="11" id="KW-1015">Disulfide bond</keyword>
<feature type="non-terminal residue" evidence="14">
    <location>
        <position position="1"/>
    </location>
</feature>
<evidence type="ECO:0000313" key="14">
    <source>
        <dbReference type="EMBL" id="KAG5324324.1"/>
    </source>
</evidence>
<dbReference type="SUPFAM" id="SSF47565">
    <property type="entry name" value="Insect pheromone/odorant-binding proteins"/>
    <property type="match status" value="1"/>
</dbReference>
<evidence type="ECO:0000256" key="10">
    <source>
        <dbReference type="ARBA" id="ARBA00023106"/>
    </source>
</evidence>
<name>A0A836F177_9HYME</name>
<dbReference type="InterPro" id="IPR022354">
    <property type="entry name" value="Pheromone-bd_protein_Gp-9"/>
</dbReference>
<protein>
    <recommendedName>
        <fullName evidence="4">Pheromone-binding protein Gp-9</fullName>
    </recommendedName>
    <alternativeName>
        <fullName evidence="13">Putative odorant-binding protein Gp-9</fullName>
    </alternativeName>
</protein>
<keyword evidence="7" id="KW-0964">Secreted</keyword>